<keyword evidence="4" id="KW-1185">Reference proteome</keyword>
<dbReference type="AlphaFoldDB" id="A0AAW0V0Z5"/>
<dbReference type="Proteomes" id="UP001487740">
    <property type="component" value="Unassembled WGS sequence"/>
</dbReference>
<sequence>MTVVAAAVVRWAAAVLVVAGAVQATSLVDIGRCKNGCSSVPEDLWPSCCEVHNTCCQEFAESCMHDCLPRVHTGDVSVVEERPGMCCALYNLCCFRETFRISSSKTKKQEPVSFPIVHRFHVNPPTSEEASRIPASRPAPRPSFQPAEQDQNSPTRPTLSKKPFRPSQSDGFKKLPDDDNTDDSKKPRSRPKFSSILNRNAAETRGTRRPAGVDIRLEVSAPEVAEAEPMGGSRRLDASINPVVTRKRLLVNTEPRQPRVQAEESEPEERVPRGRKLQDSPAREGRTLSGGRSTSRPTPPQSNRLAAPPQSNRPAASQQSTRSQPAVPEIPRVSTRTPAKVPPTSPQPAQVDTPKTTTEVKPSAAPATVQPVKESESPDAEGEASDTVDTIISTVQEASGTPVDPTSTAPAAEDVAAETNPEAPEKKAAETPSEQAETETETDAAEPVKAPANTAFTPPEIVVNIPEVSRTEEPARERGSSRSTDSRAQEASRGQSQPRSEEQTQGRSRTTTRGQNGDRTTSRTASQAAVRENTDTARQSQVRGSSRTRS</sequence>
<accession>A0AAW0V0Z5</accession>
<evidence type="ECO:0000256" key="2">
    <source>
        <dbReference type="SAM" id="SignalP"/>
    </source>
</evidence>
<dbReference type="EMBL" id="JARAKH010000004">
    <property type="protein sequence ID" value="KAK8404535.1"/>
    <property type="molecule type" value="Genomic_DNA"/>
</dbReference>
<name>A0AAW0V0Z5_SCYPA</name>
<gene>
    <name evidence="3" type="ORF">O3P69_007648</name>
</gene>
<evidence type="ECO:0000313" key="4">
    <source>
        <dbReference type="Proteomes" id="UP001487740"/>
    </source>
</evidence>
<feature type="compositionally biased region" description="Low complexity" evidence="1">
    <location>
        <begin position="218"/>
        <end position="229"/>
    </location>
</feature>
<feature type="compositionally biased region" description="Basic and acidic residues" evidence="1">
    <location>
        <begin position="469"/>
        <end position="490"/>
    </location>
</feature>
<feature type="compositionally biased region" description="Polar residues" evidence="1">
    <location>
        <begin position="347"/>
        <end position="360"/>
    </location>
</feature>
<feature type="compositionally biased region" description="Polar residues" evidence="1">
    <location>
        <begin position="518"/>
        <end position="527"/>
    </location>
</feature>
<feature type="signal peptide" evidence="2">
    <location>
        <begin position="1"/>
        <end position="24"/>
    </location>
</feature>
<feature type="compositionally biased region" description="Low complexity" evidence="1">
    <location>
        <begin position="505"/>
        <end position="517"/>
    </location>
</feature>
<evidence type="ECO:0000256" key="1">
    <source>
        <dbReference type="SAM" id="MobiDB-lite"/>
    </source>
</evidence>
<evidence type="ECO:0000313" key="3">
    <source>
        <dbReference type="EMBL" id="KAK8404535.1"/>
    </source>
</evidence>
<feature type="compositionally biased region" description="Acidic residues" evidence="1">
    <location>
        <begin position="377"/>
        <end position="386"/>
    </location>
</feature>
<keyword evidence="2" id="KW-0732">Signal</keyword>
<evidence type="ECO:0008006" key="5">
    <source>
        <dbReference type="Google" id="ProtNLM"/>
    </source>
</evidence>
<feature type="region of interest" description="Disordered" evidence="1">
    <location>
        <begin position="123"/>
        <end position="550"/>
    </location>
</feature>
<organism evidence="3 4">
    <name type="scientific">Scylla paramamosain</name>
    <name type="common">Mud crab</name>
    <dbReference type="NCBI Taxonomy" id="85552"/>
    <lineage>
        <taxon>Eukaryota</taxon>
        <taxon>Metazoa</taxon>
        <taxon>Ecdysozoa</taxon>
        <taxon>Arthropoda</taxon>
        <taxon>Crustacea</taxon>
        <taxon>Multicrustacea</taxon>
        <taxon>Malacostraca</taxon>
        <taxon>Eumalacostraca</taxon>
        <taxon>Eucarida</taxon>
        <taxon>Decapoda</taxon>
        <taxon>Pleocyemata</taxon>
        <taxon>Brachyura</taxon>
        <taxon>Eubrachyura</taxon>
        <taxon>Portunoidea</taxon>
        <taxon>Portunidae</taxon>
        <taxon>Portuninae</taxon>
        <taxon>Scylla</taxon>
    </lineage>
</organism>
<protein>
    <recommendedName>
        <fullName evidence="5">SMB domain-containing protein</fullName>
    </recommendedName>
</protein>
<proteinExistence type="predicted"/>
<feature type="compositionally biased region" description="Polar residues" evidence="1">
    <location>
        <begin position="146"/>
        <end position="158"/>
    </location>
</feature>
<feature type="chain" id="PRO_5043866904" description="SMB domain-containing protein" evidence="2">
    <location>
        <begin position="25"/>
        <end position="550"/>
    </location>
</feature>
<feature type="compositionally biased region" description="Polar residues" evidence="1">
    <location>
        <begin position="536"/>
        <end position="550"/>
    </location>
</feature>
<feature type="compositionally biased region" description="Basic and acidic residues" evidence="1">
    <location>
        <begin position="171"/>
        <end position="186"/>
    </location>
</feature>
<feature type="compositionally biased region" description="Basic and acidic residues" evidence="1">
    <location>
        <begin position="268"/>
        <end position="286"/>
    </location>
</feature>
<comment type="caution">
    <text evidence="3">The sequence shown here is derived from an EMBL/GenBank/DDBJ whole genome shotgun (WGS) entry which is preliminary data.</text>
</comment>
<reference evidence="3 4" key="1">
    <citation type="submission" date="2023-03" db="EMBL/GenBank/DDBJ databases">
        <title>High-quality genome of Scylla paramamosain provides insights in environmental adaptation.</title>
        <authorList>
            <person name="Zhang L."/>
        </authorList>
    </citation>
    <scope>NUCLEOTIDE SEQUENCE [LARGE SCALE GENOMIC DNA]</scope>
    <source>
        <strain evidence="3">LZ_2023a</strain>
        <tissue evidence="3">Muscle</tissue>
    </source>
</reference>
<feature type="compositionally biased region" description="Polar residues" evidence="1">
    <location>
        <begin position="387"/>
        <end position="409"/>
    </location>
</feature>
<feature type="compositionally biased region" description="Polar residues" evidence="1">
    <location>
        <begin position="290"/>
        <end position="324"/>
    </location>
</feature>